<organism evidence="7 8">
    <name type="scientific">Streptomonospora halophila</name>
    <dbReference type="NCBI Taxonomy" id="427369"/>
    <lineage>
        <taxon>Bacteria</taxon>
        <taxon>Bacillati</taxon>
        <taxon>Actinomycetota</taxon>
        <taxon>Actinomycetes</taxon>
        <taxon>Streptosporangiales</taxon>
        <taxon>Nocardiopsidaceae</taxon>
        <taxon>Streptomonospora</taxon>
    </lineage>
</organism>
<feature type="domain" description="Major facilitator superfamily (MFS) profile" evidence="6">
    <location>
        <begin position="1"/>
        <end position="400"/>
    </location>
</feature>
<reference evidence="8" key="1">
    <citation type="journal article" date="2019" name="Int. J. Syst. Evol. Microbiol.">
        <title>The Global Catalogue of Microorganisms (GCM) 10K type strain sequencing project: providing services to taxonomists for standard genome sequencing and annotation.</title>
        <authorList>
            <consortium name="The Broad Institute Genomics Platform"/>
            <consortium name="The Broad Institute Genome Sequencing Center for Infectious Disease"/>
            <person name="Wu L."/>
            <person name="Ma J."/>
        </authorList>
    </citation>
    <scope>NUCLEOTIDE SEQUENCE [LARGE SCALE GENOMIC DNA]</scope>
    <source>
        <strain evidence="8">JCM 18123</strain>
    </source>
</reference>
<feature type="transmembrane region" description="Helical" evidence="5">
    <location>
        <begin position="310"/>
        <end position="338"/>
    </location>
</feature>
<evidence type="ECO:0000256" key="3">
    <source>
        <dbReference type="ARBA" id="ARBA00022989"/>
    </source>
</evidence>
<dbReference type="Gene3D" id="1.20.1250.20">
    <property type="entry name" value="MFS general substrate transporter like domains"/>
    <property type="match status" value="1"/>
</dbReference>
<dbReference type="PANTHER" id="PTHR23526:SF4">
    <property type="entry name" value="INTEGRAL MEMBRANE TRANSPORT PROTEIN"/>
    <property type="match status" value="1"/>
</dbReference>
<keyword evidence="4 5" id="KW-0472">Membrane</keyword>
<feature type="transmembrane region" description="Helical" evidence="5">
    <location>
        <begin position="177"/>
        <end position="196"/>
    </location>
</feature>
<feature type="transmembrane region" description="Helical" evidence="5">
    <location>
        <begin position="47"/>
        <end position="65"/>
    </location>
</feature>
<dbReference type="PANTHER" id="PTHR23526">
    <property type="entry name" value="INTEGRAL MEMBRANE TRANSPORT PROTEIN-RELATED"/>
    <property type="match status" value="1"/>
</dbReference>
<feature type="transmembrane region" description="Helical" evidence="5">
    <location>
        <begin position="286"/>
        <end position="304"/>
    </location>
</feature>
<dbReference type="InterPro" id="IPR020846">
    <property type="entry name" value="MFS_dom"/>
</dbReference>
<evidence type="ECO:0000256" key="4">
    <source>
        <dbReference type="ARBA" id="ARBA00023136"/>
    </source>
</evidence>
<dbReference type="Pfam" id="PF07690">
    <property type="entry name" value="MFS_1"/>
    <property type="match status" value="1"/>
</dbReference>
<dbReference type="Proteomes" id="UP001499993">
    <property type="component" value="Unassembled WGS sequence"/>
</dbReference>
<evidence type="ECO:0000259" key="6">
    <source>
        <dbReference type="PROSITE" id="PS50850"/>
    </source>
</evidence>
<evidence type="ECO:0000256" key="5">
    <source>
        <dbReference type="SAM" id="Phobius"/>
    </source>
</evidence>
<feature type="transmembrane region" description="Helical" evidence="5">
    <location>
        <begin position="77"/>
        <end position="95"/>
    </location>
</feature>
<feature type="transmembrane region" description="Helical" evidence="5">
    <location>
        <begin position="101"/>
        <end position="127"/>
    </location>
</feature>
<feature type="transmembrane region" description="Helical" evidence="5">
    <location>
        <begin position="226"/>
        <end position="246"/>
    </location>
</feature>
<dbReference type="PROSITE" id="PS50850">
    <property type="entry name" value="MFS"/>
    <property type="match status" value="1"/>
</dbReference>
<keyword evidence="8" id="KW-1185">Reference proteome</keyword>
<feature type="transmembrane region" description="Helical" evidence="5">
    <location>
        <begin position="139"/>
        <end position="162"/>
    </location>
</feature>
<sequence>MSAAPRAAPRDRWLWWLLVTVVASQTTLNLCRPLISYRSVALGADAFAVGLITAAFAILPLVVAVPLGRLSDRLRRTAWIVAAGIVLMALAPLLLAGSQRLATVAAGSAVLGLGHLTFMVAAQRLVAQRSAEARLDRNFGLLTASAALGQLVGPLLTSLLLADASSDAGLESATQRALLVAALTAALGLPAVLGLWSATRPRTGDGGSAPLPIANLLRRPGVPTGLFTSLALLAAVDLLTAYLPLIAEQRGITPAVVGALLATRAAASILSRLLVDRLVQRWSRRLLIMASTLGSAAALSAVALPVSGTAAMGIALALGGFLLGLGQPLTMTMVVRAVPPETRGTALSLRLWGNRLGQVAIPAAAATVAGAAGAAGALWFVSAVLLAATKAVYGSAGRQP</sequence>
<protein>
    <submittedName>
        <fullName evidence="7">MFS transporter</fullName>
    </submittedName>
</protein>
<dbReference type="InterPro" id="IPR036259">
    <property type="entry name" value="MFS_trans_sf"/>
</dbReference>
<dbReference type="EMBL" id="BAABIK010000022">
    <property type="protein sequence ID" value="GAA4949527.1"/>
    <property type="molecule type" value="Genomic_DNA"/>
</dbReference>
<comment type="subcellular location">
    <subcellularLocation>
        <location evidence="1">Cell membrane</location>
        <topology evidence="1">Multi-pass membrane protein</topology>
    </subcellularLocation>
</comment>
<accession>A0ABP9GQI2</accession>
<evidence type="ECO:0000256" key="2">
    <source>
        <dbReference type="ARBA" id="ARBA00022692"/>
    </source>
</evidence>
<comment type="caution">
    <text evidence="7">The sequence shown here is derived from an EMBL/GenBank/DDBJ whole genome shotgun (WGS) entry which is preliminary data.</text>
</comment>
<dbReference type="InterPro" id="IPR052528">
    <property type="entry name" value="Sugar_transport-like"/>
</dbReference>
<name>A0ABP9GQI2_9ACTN</name>
<dbReference type="SUPFAM" id="SSF103473">
    <property type="entry name" value="MFS general substrate transporter"/>
    <property type="match status" value="1"/>
</dbReference>
<keyword evidence="3 5" id="KW-1133">Transmembrane helix</keyword>
<evidence type="ECO:0000313" key="8">
    <source>
        <dbReference type="Proteomes" id="UP001499993"/>
    </source>
</evidence>
<keyword evidence="2 5" id="KW-0812">Transmembrane</keyword>
<feature type="transmembrane region" description="Helical" evidence="5">
    <location>
        <begin position="359"/>
        <end position="388"/>
    </location>
</feature>
<evidence type="ECO:0000256" key="1">
    <source>
        <dbReference type="ARBA" id="ARBA00004651"/>
    </source>
</evidence>
<gene>
    <name evidence="7" type="ORF">GCM10023224_37060</name>
</gene>
<feature type="transmembrane region" description="Helical" evidence="5">
    <location>
        <begin position="252"/>
        <end position="274"/>
    </location>
</feature>
<dbReference type="RefSeq" id="WP_345557755.1">
    <property type="nucleotide sequence ID" value="NZ_BAABIK010000022.1"/>
</dbReference>
<proteinExistence type="predicted"/>
<evidence type="ECO:0000313" key="7">
    <source>
        <dbReference type="EMBL" id="GAA4949527.1"/>
    </source>
</evidence>
<dbReference type="InterPro" id="IPR011701">
    <property type="entry name" value="MFS"/>
</dbReference>